<proteinExistence type="predicted"/>
<organism evidence="1 2">
    <name type="scientific">Brachionus plicatilis</name>
    <name type="common">Marine rotifer</name>
    <name type="synonym">Brachionus muelleri</name>
    <dbReference type="NCBI Taxonomy" id="10195"/>
    <lineage>
        <taxon>Eukaryota</taxon>
        <taxon>Metazoa</taxon>
        <taxon>Spiralia</taxon>
        <taxon>Gnathifera</taxon>
        <taxon>Rotifera</taxon>
        <taxon>Eurotatoria</taxon>
        <taxon>Monogononta</taxon>
        <taxon>Pseudotrocha</taxon>
        <taxon>Ploima</taxon>
        <taxon>Brachionidae</taxon>
        <taxon>Brachionus</taxon>
    </lineage>
</organism>
<dbReference type="Proteomes" id="UP000276133">
    <property type="component" value="Unassembled WGS sequence"/>
</dbReference>
<sequence length="175" mass="21341">MELDRLESQPNKLLQTSRVKKKVALNFIFFLDDIIRKTKANFIFFLPKSSFFYLKHMGTIMFQEEEERKRKGRGKEEERKRKEIDEVRRIFAQFVLKFHNTKLEKNFRSFNNLIKLLKQYIVFIINRLQLDYLEKLNVQELRLDDDTELVSCSETEQIEWLQNVQNSYRTTFQKS</sequence>
<dbReference type="AlphaFoldDB" id="A0A3M7RBN5"/>
<dbReference type="EMBL" id="REGN01003748">
    <property type="protein sequence ID" value="RNA21003.1"/>
    <property type="molecule type" value="Genomic_DNA"/>
</dbReference>
<evidence type="ECO:0000313" key="2">
    <source>
        <dbReference type="Proteomes" id="UP000276133"/>
    </source>
</evidence>
<evidence type="ECO:0000313" key="1">
    <source>
        <dbReference type="EMBL" id="RNA21003.1"/>
    </source>
</evidence>
<reference evidence="1 2" key="1">
    <citation type="journal article" date="2018" name="Sci. Rep.">
        <title>Genomic signatures of local adaptation to the degree of environmental predictability in rotifers.</title>
        <authorList>
            <person name="Franch-Gras L."/>
            <person name="Hahn C."/>
            <person name="Garcia-Roger E.M."/>
            <person name="Carmona M.J."/>
            <person name="Serra M."/>
            <person name="Gomez A."/>
        </authorList>
    </citation>
    <scope>NUCLEOTIDE SEQUENCE [LARGE SCALE GENOMIC DNA]</scope>
    <source>
        <strain evidence="1">HYR1</strain>
    </source>
</reference>
<keyword evidence="2" id="KW-1185">Reference proteome</keyword>
<gene>
    <name evidence="1" type="ORF">BpHYR1_040128</name>
</gene>
<accession>A0A3M7RBN5</accession>
<protein>
    <submittedName>
        <fullName evidence="1">Uncharacterized protein</fullName>
    </submittedName>
</protein>
<name>A0A3M7RBN5_BRAPC</name>
<comment type="caution">
    <text evidence="1">The sequence shown here is derived from an EMBL/GenBank/DDBJ whole genome shotgun (WGS) entry which is preliminary data.</text>
</comment>